<accession>A0A6A2YYC8</accession>
<evidence type="ECO:0000256" key="5">
    <source>
        <dbReference type="ARBA" id="ARBA00023136"/>
    </source>
</evidence>
<comment type="subcellular location">
    <subcellularLocation>
        <location evidence="1">Membrane</location>
        <topology evidence="1">Multi-pass membrane protein</topology>
    </subcellularLocation>
</comment>
<dbReference type="Proteomes" id="UP000436088">
    <property type="component" value="Unassembled WGS sequence"/>
</dbReference>
<dbReference type="Gene3D" id="1.20.1250.20">
    <property type="entry name" value="MFS general substrate transporter like domains"/>
    <property type="match status" value="2"/>
</dbReference>
<evidence type="ECO:0000256" key="6">
    <source>
        <dbReference type="SAM" id="MobiDB-lite"/>
    </source>
</evidence>
<evidence type="ECO:0000313" key="8">
    <source>
        <dbReference type="EMBL" id="KAE8684393.1"/>
    </source>
</evidence>
<comment type="similarity">
    <text evidence="2">Belongs to the major facilitator superfamily. Proton-dependent oligopeptide transporter (POT/PTR) (TC 2.A.17) family.</text>
</comment>
<sequence>MAISDDSSGIETPLLVEDIVDGCLDYKGRPVDRTSYGGWKSASFIIGVEIAERFAYCGIDSNLVTYLTGPLGQTGAVNVNAWSGTVALLPLLGAFIADSFLGRYRTIIVASLIYILQPYIVDGTELVGGLSHRGLGLLTLSATLPSLNTSWCQKADASILCSPQLQVIIFFSLYPVASGQGRHKPCVQAFDADQFDAQNQEEFKAKIQNWRTSSIAGDKEAYGTLPSAGSEQYKFLNKALLAPDGSKEHGKVCCIGEVEEAKAVLRLVPIWATSLVYAVAFINLTIVLSIPIYDCIFVPLGRAWTGKPAGITMLQRNGSGMFLSAISMALAALTEMKRIKIAQEHGLVDEPEAMVPMSVWWLVPQYVVTGLSEMLTMVGLQEFFYDQVPNELRSIGLALYLSIFGVGSLLSGILISSIDKATGGSGGDGWPGAAAPNQQAHHAEPTETIGGPLLQPIPTLAPHLLLPAVQDSHSCMPLQRPADFTAPSTTCFNGIHSQPNKRGERKIFEQGEFTAGNAIIDALFGRLAELQGREEIEVQPRSCRA</sequence>
<dbReference type="SUPFAM" id="SSF103473">
    <property type="entry name" value="MFS general substrate transporter"/>
    <property type="match status" value="1"/>
</dbReference>
<dbReference type="InterPro" id="IPR036259">
    <property type="entry name" value="MFS_trans_sf"/>
</dbReference>
<evidence type="ECO:0000313" key="9">
    <source>
        <dbReference type="Proteomes" id="UP000436088"/>
    </source>
</evidence>
<evidence type="ECO:0000256" key="7">
    <source>
        <dbReference type="SAM" id="Phobius"/>
    </source>
</evidence>
<dbReference type="AlphaFoldDB" id="A0A6A2YYC8"/>
<feature type="transmembrane region" description="Helical" evidence="7">
    <location>
        <begin position="81"/>
        <end position="101"/>
    </location>
</feature>
<dbReference type="PANTHER" id="PTHR11654">
    <property type="entry name" value="OLIGOPEPTIDE TRANSPORTER-RELATED"/>
    <property type="match status" value="1"/>
</dbReference>
<comment type="caution">
    <text evidence="8">The sequence shown here is derived from an EMBL/GenBank/DDBJ whole genome shotgun (WGS) entry which is preliminary data.</text>
</comment>
<feature type="transmembrane region" description="Helical" evidence="7">
    <location>
        <begin position="313"/>
        <end position="333"/>
    </location>
</feature>
<feature type="transmembrane region" description="Helical" evidence="7">
    <location>
        <begin position="395"/>
        <end position="415"/>
    </location>
</feature>
<keyword evidence="5 7" id="KW-0472">Membrane</keyword>
<gene>
    <name evidence="8" type="ORF">F3Y22_tig00111131pilonHSYRG00137</name>
</gene>
<dbReference type="EMBL" id="VEPZ02001240">
    <property type="protein sequence ID" value="KAE8684393.1"/>
    <property type="molecule type" value="Genomic_DNA"/>
</dbReference>
<organism evidence="8 9">
    <name type="scientific">Hibiscus syriacus</name>
    <name type="common">Rose of Sharon</name>
    <dbReference type="NCBI Taxonomy" id="106335"/>
    <lineage>
        <taxon>Eukaryota</taxon>
        <taxon>Viridiplantae</taxon>
        <taxon>Streptophyta</taxon>
        <taxon>Embryophyta</taxon>
        <taxon>Tracheophyta</taxon>
        <taxon>Spermatophyta</taxon>
        <taxon>Magnoliopsida</taxon>
        <taxon>eudicotyledons</taxon>
        <taxon>Gunneridae</taxon>
        <taxon>Pentapetalae</taxon>
        <taxon>rosids</taxon>
        <taxon>malvids</taxon>
        <taxon>Malvales</taxon>
        <taxon>Malvaceae</taxon>
        <taxon>Malvoideae</taxon>
        <taxon>Hibiscus</taxon>
    </lineage>
</organism>
<proteinExistence type="inferred from homology"/>
<feature type="transmembrane region" description="Helical" evidence="7">
    <location>
        <begin position="354"/>
        <end position="375"/>
    </location>
</feature>
<evidence type="ECO:0000256" key="2">
    <source>
        <dbReference type="ARBA" id="ARBA00005982"/>
    </source>
</evidence>
<dbReference type="GO" id="GO:0016020">
    <property type="term" value="C:membrane"/>
    <property type="evidence" value="ECO:0007669"/>
    <property type="project" value="UniProtKB-SubCell"/>
</dbReference>
<keyword evidence="3 7" id="KW-0812">Transmembrane</keyword>
<feature type="region of interest" description="Disordered" evidence="6">
    <location>
        <begin position="425"/>
        <end position="452"/>
    </location>
</feature>
<dbReference type="InterPro" id="IPR000109">
    <property type="entry name" value="POT_fam"/>
</dbReference>
<dbReference type="GO" id="GO:0022857">
    <property type="term" value="F:transmembrane transporter activity"/>
    <property type="evidence" value="ECO:0007669"/>
    <property type="project" value="InterPro"/>
</dbReference>
<keyword evidence="9" id="KW-1185">Reference proteome</keyword>
<evidence type="ECO:0000256" key="3">
    <source>
        <dbReference type="ARBA" id="ARBA00022692"/>
    </source>
</evidence>
<dbReference type="Pfam" id="PF00854">
    <property type="entry name" value="PTR2"/>
    <property type="match status" value="1"/>
</dbReference>
<evidence type="ECO:0000256" key="4">
    <source>
        <dbReference type="ARBA" id="ARBA00022989"/>
    </source>
</evidence>
<name>A0A6A2YYC8_HIBSY</name>
<protein>
    <submittedName>
        <fullName evidence="8">Protein NRT1/ PTR FAMILY 5.10</fullName>
    </submittedName>
</protein>
<evidence type="ECO:0000256" key="1">
    <source>
        <dbReference type="ARBA" id="ARBA00004141"/>
    </source>
</evidence>
<feature type="transmembrane region" description="Helical" evidence="7">
    <location>
        <begin position="270"/>
        <end position="293"/>
    </location>
</feature>
<keyword evidence="4 7" id="KW-1133">Transmembrane helix</keyword>
<reference evidence="8" key="1">
    <citation type="submission" date="2019-09" db="EMBL/GenBank/DDBJ databases">
        <title>Draft genome information of white flower Hibiscus syriacus.</title>
        <authorList>
            <person name="Kim Y.-M."/>
        </authorList>
    </citation>
    <scope>NUCLEOTIDE SEQUENCE [LARGE SCALE GENOMIC DNA]</scope>
    <source>
        <strain evidence="8">YM2019G1</strain>
    </source>
</reference>